<comment type="subcellular location">
    <subcellularLocation>
        <location evidence="1 3">Nucleus</location>
    </subcellularLocation>
</comment>
<keyword evidence="2 3" id="KW-0539">Nucleus</keyword>
<dbReference type="InParanoid" id="B9SCK0"/>
<dbReference type="EMBL" id="EQ973922">
    <property type="protein sequence ID" value="EEF38659.1"/>
    <property type="molecule type" value="Genomic_DNA"/>
</dbReference>
<dbReference type="GO" id="GO:0005524">
    <property type="term" value="F:ATP binding"/>
    <property type="evidence" value="ECO:0007669"/>
    <property type="project" value="UniProtKB-UniRule"/>
</dbReference>
<dbReference type="STRING" id="3988.B9SCK0"/>
<keyword evidence="3" id="KW-0805">Transcription regulation</keyword>
<evidence type="ECO:0000256" key="4">
    <source>
        <dbReference type="SAM" id="Phobius"/>
    </source>
</evidence>
<dbReference type="InterPro" id="IPR014978">
    <property type="entry name" value="Gln-Leu-Gln_QLQ"/>
</dbReference>
<gene>
    <name evidence="6" type="ORF">RCOM_0474850</name>
</gene>
<keyword evidence="7" id="KW-1185">Reference proteome</keyword>
<dbReference type="PANTHER" id="PTHR31602">
    <property type="entry name" value="GROWTH-REGULATING FACTOR 5"/>
    <property type="match status" value="1"/>
</dbReference>
<evidence type="ECO:0000313" key="6">
    <source>
        <dbReference type="EMBL" id="EEF38659.1"/>
    </source>
</evidence>
<name>B9SCK0_RICCO</name>
<keyword evidence="3" id="KW-0010">Activator</keyword>
<comment type="domain">
    <text evidence="3">The QLQ domain and WRC domain may be involved in protein-protein interaction and DNA-binding, respectively.</text>
</comment>
<evidence type="ECO:0000256" key="3">
    <source>
        <dbReference type="RuleBase" id="RU367127"/>
    </source>
</evidence>
<comment type="similarity">
    <text evidence="3">Belongs to the GRF family.</text>
</comment>
<feature type="domain" description="QLQ" evidence="5">
    <location>
        <begin position="144"/>
        <end position="179"/>
    </location>
</feature>
<dbReference type="GO" id="GO:0048731">
    <property type="term" value="P:system development"/>
    <property type="evidence" value="ECO:0007669"/>
    <property type="project" value="UniProtKB-ARBA"/>
</dbReference>
<proteinExistence type="inferred from homology"/>
<protein>
    <recommendedName>
        <fullName evidence="3">Growth-regulating factor</fullName>
    </recommendedName>
</protein>
<comment type="function">
    <text evidence="3">Transcription activator.</text>
</comment>
<sequence>MDFREVGSDNTSISIDSLAGSDKQDGYISGFVKQERSGISEEIDLSSFKLPKLLPQRDTLLKSEDLTSVVERSSQNASSSAFHLTSAYHRSTDKATIFGLSATPFSVIFFHFLADIVLIYLSGHNYGNFNNTNRNGVFGETRGPFSLAQWQEVELQALIYRYIISGVRVPPELLHPIRKGLNSAGFSSFSRGLLKTKTKCLFEELLTPYLFQAKQLPGNLTTIFKSGFLCSPA</sequence>
<feature type="transmembrane region" description="Helical" evidence="4">
    <location>
        <begin position="97"/>
        <end position="121"/>
    </location>
</feature>
<reference evidence="7" key="1">
    <citation type="journal article" date="2010" name="Nat. Biotechnol.">
        <title>Draft genome sequence of the oilseed species Ricinus communis.</title>
        <authorList>
            <person name="Chan A.P."/>
            <person name="Crabtree J."/>
            <person name="Zhao Q."/>
            <person name="Lorenzi H."/>
            <person name="Orvis J."/>
            <person name="Puiu D."/>
            <person name="Melake-Berhan A."/>
            <person name="Jones K.M."/>
            <person name="Redman J."/>
            <person name="Chen G."/>
            <person name="Cahoon E.B."/>
            <person name="Gedil M."/>
            <person name="Stanke M."/>
            <person name="Haas B.J."/>
            <person name="Wortman J.R."/>
            <person name="Fraser-Liggett C.M."/>
            <person name="Ravel J."/>
            <person name="Rabinowicz P.D."/>
        </authorList>
    </citation>
    <scope>NUCLEOTIDE SEQUENCE [LARGE SCALE GENOMIC DNA]</scope>
    <source>
        <strain evidence="7">cv. Hale</strain>
    </source>
</reference>
<keyword evidence="4" id="KW-1133">Transmembrane helix</keyword>
<evidence type="ECO:0000259" key="5">
    <source>
        <dbReference type="PROSITE" id="PS51666"/>
    </source>
</evidence>
<dbReference type="SMART" id="SM00951">
    <property type="entry name" value="QLQ"/>
    <property type="match status" value="1"/>
</dbReference>
<dbReference type="PANTHER" id="PTHR31602:SF63">
    <property type="entry name" value="GROWTH-REGULATING FACTOR 3"/>
    <property type="match status" value="1"/>
</dbReference>
<dbReference type="Pfam" id="PF08880">
    <property type="entry name" value="QLQ"/>
    <property type="match status" value="1"/>
</dbReference>
<dbReference type="InterPro" id="IPR031137">
    <property type="entry name" value="GRF"/>
</dbReference>
<evidence type="ECO:0000256" key="1">
    <source>
        <dbReference type="ARBA" id="ARBA00004123"/>
    </source>
</evidence>
<evidence type="ECO:0000256" key="2">
    <source>
        <dbReference type="ARBA" id="ARBA00023242"/>
    </source>
</evidence>
<keyword evidence="4" id="KW-0472">Membrane</keyword>
<dbReference type="AlphaFoldDB" id="B9SCK0"/>
<dbReference type="GO" id="GO:0005634">
    <property type="term" value="C:nucleus"/>
    <property type="evidence" value="ECO:0007669"/>
    <property type="project" value="UniProtKB-SubCell"/>
</dbReference>
<dbReference type="GO" id="GO:0006351">
    <property type="term" value="P:DNA-templated transcription"/>
    <property type="evidence" value="ECO:0007669"/>
    <property type="project" value="UniProtKB-UniRule"/>
</dbReference>
<keyword evidence="4" id="KW-0812">Transmembrane</keyword>
<keyword evidence="3" id="KW-0804">Transcription</keyword>
<dbReference type="GO" id="GO:0006355">
    <property type="term" value="P:regulation of DNA-templated transcription"/>
    <property type="evidence" value="ECO:0007669"/>
    <property type="project" value="InterPro"/>
</dbReference>
<organism evidence="6 7">
    <name type="scientific">Ricinus communis</name>
    <name type="common">Castor bean</name>
    <dbReference type="NCBI Taxonomy" id="3988"/>
    <lineage>
        <taxon>Eukaryota</taxon>
        <taxon>Viridiplantae</taxon>
        <taxon>Streptophyta</taxon>
        <taxon>Embryophyta</taxon>
        <taxon>Tracheophyta</taxon>
        <taxon>Spermatophyta</taxon>
        <taxon>Magnoliopsida</taxon>
        <taxon>eudicotyledons</taxon>
        <taxon>Gunneridae</taxon>
        <taxon>Pentapetalae</taxon>
        <taxon>rosids</taxon>
        <taxon>fabids</taxon>
        <taxon>Malpighiales</taxon>
        <taxon>Euphorbiaceae</taxon>
        <taxon>Acalyphoideae</taxon>
        <taxon>Acalypheae</taxon>
        <taxon>Ricinus</taxon>
    </lineage>
</organism>
<accession>B9SCK0</accession>
<evidence type="ECO:0000313" key="7">
    <source>
        <dbReference type="Proteomes" id="UP000008311"/>
    </source>
</evidence>
<dbReference type="Proteomes" id="UP000008311">
    <property type="component" value="Unassembled WGS sequence"/>
</dbReference>
<dbReference type="PROSITE" id="PS51666">
    <property type="entry name" value="QLQ"/>
    <property type="match status" value="1"/>
</dbReference>